<feature type="chain" id="PRO_5044644218" evidence="1">
    <location>
        <begin position="18"/>
        <end position="440"/>
    </location>
</feature>
<accession>A0A6J4D254</accession>
<gene>
    <name evidence="2" type="ORF">NHP190020_16150</name>
    <name evidence="3" type="ORF">SNTW_15550</name>
</gene>
<dbReference type="Proteomes" id="UP000317935">
    <property type="component" value="Chromosome"/>
</dbReference>
<name>A0A6J4D254_9HELI</name>
<sequence>MQMLKMLKCGAFGALCSAGLGTGLDAVSFVWDLKYMSFTYNLAGKNNPMWNSLDNFKNRIIPTIGLQFTKRQSFVFGGWFIQNLHTHYSYFPYSWGLVAHYSYVGKNFRTYIGIIPRTYSIASYPLAAFKKLFWFKDPTARGAMFQFKPAYNPNRWWNGWAEFILDWYGGRNWNNVGKPGTKEYAANHYNLNQMLYFGASEWSFLKGYLSFGGRVVAFHNTSHYSMGSVYPWGGNDDPATIGDTPLWPGGYPYAQGKPDGGVPGVYSNPTVLDRIYYYGYIKTSLKRLMPYMDQISFSFGTMSEQEHYCVRRGVNCGPSQWYNSFGGQFDFVAQYKGFGFYEKYYFSDKPQMAFYATYGRALYTGLPWYHAPNFERLALFYVYKNKWLSARVDCFFNFFGGGNGHSLNGHGGPWYTTFQQFVTIGIDTRQLVDFVRSHNH</sequence>
<dbReference type="AlphaFoldDB" id="A0A6J4D254"/>
<dbReference type="EMBL" id="AP019774">
    <property type="protein sequence ID" value="BCD70910.1"/>
    <property type="molecule type" value="Genomic_DNA"/>
</dbReference>
<protein>
    <submittedName>
        <fullName evidence="3">Uncharacterized protein</fullName>
    </submittedName>
</protein>
<evidence type="ECO:0000313" key="2">
    <source>
        <dbReference type="EMBL" id="BCD46576.1"/>
    </source>
</evidence>
<evidence type="ECO:0000313" key="4">
    <source>
        <dbReference type="Proteomes" id="UP000317935"/>
    </source>
</evidence>
<evidence type="ECO:0000313" key="3">
    <source>
        <dbReference type="EMBL" id="BCD70910.1"/>
    </source>
</evidence>
<proteinExistence type="predicted"/>
<feature type="signal peptide" evidence="1">
    <location>
        <begin position="1"/>
        <end position="17"/>
    </location>
</feature>
<dbReference type="EMBL" id="AP023036">
    <property type="protein sequence ID" value="BCD46576.1"/>
    <property type="molecule type" value="Genomic_DNA"/>
</dbReference>
<reference evidence="2 5" key="2">
    <citation type="submission" date="2020-04" db="EMBL/GenBank/DDBJ databases">
        <title>Genomic analysis of gastric non-Helicobacter pylori Helicobacters isolated in Japan.</title>
        <authorList>
            <person name="Suzuki M."/>
            <person name="Rimbara E."/>
        </authorList>
    </citation>
    <scope>NUCLEOTIDE SEQUENCE [LARGE SCALE GENOMIC DNA]</scope>
    <source>
        <strain evidence="2 5">NHP19-0020</strain>
    </source>
</reference>
<reference evidence="3 4" key="1">
    <citation type="submission" date="2019-06" db="EMBL/GenBank/DDBJ databases">
        <title>Complete genome sequence of Helicobacter suis SNTW101c.</title>
        <authorList>
            <person name="Rimbara E."/>
            <person name="Suzuki M."/>
            <person name="Matsui H."/>
            <person name="Nakamura M."/>
            <person name="Mori S."/>
            <person name="Shibayama K."/>
        </authorList>
    </citation>
    <scope>NUCLEOTIDE SEQUENCE [LARGE SCALE GENOMIC DNA]</scope>
    <source>
        <strain evidence="3 4">SNTW101c</strain>
    </source>
</reference>
<organism evidence="3 4">
    <name type="scientific">Helicobacter suis</name>
    <dbReference type="NCBI Taxonomy" id="104628"/>
    <lineage>
        <taxon>Bacteria</taxon>
        <taxon>Pseudomonadati</taxon>
        <taxon>Campylobacterota</taxon>
        <taxon>Epsilonproteobacteria</taxon>
        <taxon>Campylobacterales</taxon>
        <taxon>Helicobacteraceae</taxon>
        <taxon>Helicobacter</taxon>
    </lineage>
</organism>
<dbReference type="Proteomes" id="UP000509742">
    <property type="component" value="Chromosome"/>
</dbReference>
<evidence type="ECO:0000313" key="5">
    <source>
        <dbReference type="Proteomes" id="UP000509742"/>
    </source>
</evidence>
<keyword evidence="5" id="KW-1185">Reference proteome</keyword>
<evidence type="ECO:0000256" key="1">
    <source>
        <dbReference type="SAM" id="SignalP"/>
    </source>
</evidence>
<keyword evidence="1" id="KW-0732">Signal</keyword>